<proteinExistence type="predicted"/>
<sequence>MIVSRSASHIASMLSAPQRINALAESLGEVTKNYGDDAIDGFLIALKNWFVQREYGAAIELVGYFQEHGRLPEIVQPLQSGRRASRAGSRNNTALRAA</sequence>
<evidence type="ECO:0000313" key="3">
    <source>
        <dbReference type="Proteomes" id="UP000054893"/>
    </source>
</evidence>
<organism evidence="2 3">
    <name type="scientific">Caballeronia sordidicola</name>
    <name type="common">Burkholderia sordidicola</name>
    <dbReference type="NCBI Taxonomy" id="196367"/>
    <lineage>
        <taxon>Bacteria</taxon>
        <taxon>Pseudomonadati</taxon>
        <taxon>Pseudomonadota</taxon>
        <taxon>Betaproteobacteria</taxon>
        <taxon>Burkholderiales</taxon>
        <taxon>Burkholderiaceae</taxon>
        <taxon>Caballeronia</taxon>
    </lineage>
</organism>
<evidence type="ECO:0000256" key="1">
    <source>
        <dbReference type="SAM" id="MobiDB-lite"/>
    </source>
</evidence>
<gene>
    <name evidence="2" type="ORF">AWB64_02396</name>
</gene>
<accession>A0A158G8K3</accession>
<feature type="region of interest" description="Disordered" evidence="1">
    <location>
        <begin position="77"/>
        <end position="98"/>
    </location>
</feature>
<evidence type="ECO:0000313" key="2">
    <source>
        <dbReference type="EMBL" id="SAL28444.1"/>
    </source>
</evidence>
<dbReference type="EMBL" id="FCOC02000005">
    <property type="protein sequence ID" value="SAL28444.1"/>
    <property type="molecule type" value="Genomic_DNA"/>
</dbReference>
<protein>
    <submittedName>
        <fullName evidence="2">Uncharacterized protein</fullName>
    </submittedName>
</protein>
<reference evidence="2 3" key="1">
    <citation type="submission" date="2016-01" db="EMBL/GenBank/DDBJ databases">
        <authorList>
            <person name="Oliw E.H."/>
        </authorList>
    </citation>
    <scope>NUCLEOTIDE SEQUENCE [LARGE SCALE GENOMIC DNA]</scope>
    <source>
        <strain evidence="2">LMG 22029</strain>
    </source>
</reference>
<dbReference type="AlphaFoldDB" id="A0A158G8K3"/>
<feature type="compositionally biased region" description="Low complexity" evidence="1">
    <location>
        <begin position="80"/>
        <end position="90"/>
    </location>
</feature>
<name>A0A158G8K3_CABSO</name>
<dbReference type="Proteomes" id="UP000054893">
    <property type="component" value="Unassembled WGS sequence"/>
</dbReference>